<keyword evidence="3" id="KW-1185">Reference proteome</keyword>
<dbReference type="HOGENOM" id="CLU_1463487_0_0_1"/>
<evidence type="ECO:0000313" key="3">
    <source>
        <dbReference type="Proteomes" id="UP000008021"/>
    </source>
</evidence>
<organism evidence="2">
    <name type="scientific">Oryza meridionalis</name>
    <dbReference type="NCBI Taxonomy" id="40149"/>
    <lineage>
        <taxon>Eukaryota</taxon>
        <taxon>Viridiplantae</taxon>
        <taxon>Streptophyta</taxon>
        <taxon>Embryophyta</taxon>
        <taxon>Tracheophyta</taxon>
        <taxon>Spermatophyta</taxon>
        <taxon>Magnoliopsida</taxon>
        <taxon>Liliopsida</taxon>
        <taxon>Poales</taxon>
        <taxon>Poaceae</taxon>
        <taxon>BOP clade</taxon>
        <taxon>Oryzoideae</taxon>
        <taxon>Oryzeae</taxon>
        <taxon>Oryzinae</taxon>
        <taxon>Oryza</taxon>
    </lineage>
</organism>
<dbReference type="AlphaFoldDB" id="A0A0E0CWW6"/>
<sequence>MKERHDNASKKGNGAHGHRRRRTGSRHRKAFASIFTSPTQAPPHQWPQNSPRRPTSSHTLTKTSHKQSYLDPMPPLLAVGLRAVQHRRRSPPPPTTTSERPARSGRSRPRSGRGSCHRRLLWRFAWPARSPAAAVLAAARLGGGGGEGGLVAAAFVAHEPPWVGDARHHNQICNFANRNINITIR</sequence>
<protein>
    <submittedName>
        <fullName evidence="2">Uncharacterized protein</fullName>
    </submittedName>
</protein>
<feature type="compositionally biased region" description="Basic residues" evidence="1">
    <location>
        <begin position="16"/>
        <end position="30"/>
    </location>
</feature>
<evidence type="ECO:0000256" key="1">
    <source>
        <dbReference type="SAM" id="MobiDB-lite"/>
    </source>
</evidence>
<proteinExistence type="predicted"/>
<dbReference type="EnsemblPlants" id="OMERI03G07310.5">
    <property type="protein sequence ID" value="OMERI03G07310.5"/>
    <property type="gene ID" value="OMERI03G07310"/>
</dbReference>
<feature type="region of interest" description="Disordered" evidence="1">
    <location>
        <begin position="1"/>
        <end position="114"/>
    </location>
</feature>
<accession>A0A0E0CWW6</accession>
<evidence type="ECO:0000313" key="2">
    <source>
        <dbReference type="EnsemblPlants" id="OMERI03G07310.5"/>
    </source>
</evidence>
<dbReference type="Proteomes" id="UP000008021">
    <property type="component" value="Chromosome 3"/>
</dbReference>
<feature type="compositionally biased region" description="Basic residues" evidence="1">
    <location>
        <begin position="103"/>
        <end position="114"/>
    </location>
</feature>
<dbReference type="Gramene" id="OMERI03G07310.5">
    <property type="protein sequence ID" value="OMERI03G07310.5"/>
    <property type="gene ID" value="OMERI03G07310"/>
</dbReference>
<name>A0A0E0CWW6_9ORYZ</name>
<reference evidence="2" key="2">
    <citation type="submission" date="2018-05" db="EMBL/GenBank/DDBJ databases">
        <title>OmerRS3 (Oryza meridionalis Reference Sequence Version 3).</title>
        <authorList>
            <person name="Zhang J."/>
            <person name="Kudrna D."/>
            <person name="Lee S."/>
            <person name="Talag J."/>
            <person name="Welchert J."/>
            <person name="Wing R.A."/>
        </authorList>
    </citation>
    <scope>NUCLEOTIDE SEQUENCE [LARGE SCALE GENOMIC DNA]</scope>
    <source>
        <strain evidence="2">cv. OR44</strain>
    </source>
</reference>
<reference evidence="2" key="1">
    <citation type="submission" date="2015-04" db="UniProtKB">
        <authorList>
            <consortium name="EnsemblPlants"/>
        </authorList>
    </citation>
    <scope>IDENTIFICATION</scope>
</reference>